<name>A0A9P6R4Y7_9FUNG</name>
<keyword evidence="2" id="KW-1185">Reference proteome</keyword>
<sequence>DISADQPLTVSRHIGLTTLPETCLTVYVTIHALWVWVVRLNHADDLRAVLVVIAAEFSGATATALSFNSISLEWIMLMIDSSSWVAGRLDKNNQSRGAVCAVRVESHSMVGFDKEHGVGMGAPDRDHAALEAARD</sequence>
<reference evidence="1" key="1">
    <citation type="journal article" date="2020" name="Fungal Divers.">
        <title>Resolving the Mortierellaceae phylogeny through synthesis of multi-gene phylogenetics and phylogenomics.</title>
        <authorList>
            <person name="Vandepol N."/>
            <person name="Liber J."/>
            <person name="Desiro A."/>
            <person name="Na H."/>
            <person name="Kennedy M."/>
            <person name="Barry K."/>
            <person name="Grigoriev I.V."/>
            <person name="Miller A.N."/>
            <person name="O'Donnell K."/>
            <person name="Stajich J.E."/>
            <person name="Bonito G."/>
        </authorList>
    </citation>
    <scope>NUCLEOTIDE SEQUENCE</scope>
    <source>
        <strain evidence="1">REB-010B</strain>
    </source>
</reference>
<organism evidence="1 2">
    <name type="scientific">Dissophora globulifera</name>
    <dbReference type="NCBI Taxonomy" id="979702"/>
    <lineage>
        <taxon>Eukaryota</taxon>
        <taxon>Fungi</taxon>
        <taxon>Fungi incertae sedis</taxon>
        <taxon>Mucoromycota</taxon>
        <taxon>Mortierellomycotina</taxon>
        <taxon>Mortierellomycetes</taxon>
        <taxon>Mortierellales</taxon>
        <taxon>Mortierellaceae</taxon>
        <taxon>Dissophora</taxon>
    </lineage>
</organism>
<evidence type="ECO:0000313" key="2">
    <source>
        <dbReference type="Proteomes" id="UP000738325"/>
    </source>
</evidence>
<evidence type="ECO:0000313" key="1">
    <source>
        <dbReference type="EMBL" id="KAG0311319.1"/>
    </source>
</evidence>
<dbReference type="Proteomes" id="UP000738325">
    <property type="component" value="Unassembled WGS sequence"/>
</dbReference>
<dbReference type="EMBL" id="JAAAIP010000942">
    <property type="protein sequence ID" value="KAG0311319.1"/>
    <property type="molecule type" value="Genomic_DNA"/>
</dbReference>
<protein>
    <submittedName>
        <fullName evidence="1">Uncharacterized protein</fullName>
    </submittedName>
</protein>
<dbReference type="AlphaFoldDB" id="A0A9P6R4Y7"/>
<gene>
    <name evidence="1" type="ORF">BGZ99_010268</name>
</gene>
<accession>A0A9P6R4Y7</accession>
<proteinExistence type="predicted"/>
<feature type="non-terminal residue" evidence="1">
    <location>
        <position position="1"/>
    </location>
</feature>
<comment type="caution">
    <text evidence="1">The sequence shown here is derived from an EMBL/GenBank/DDBJ whole genome shotgun (WGS) entry which is preliminary data.</text>
</comment>